<dbReference type="AlphaFoldDB" id="A0A8H7TDH9"/>
<name>A0A8H7TDH9_9HELO</name>
<dbReference type="Gene3D" id="2.130.10.10">
    <property type="entry name" value="YVTN repeat-like/Quinoprotein amine dehydrogenase"/>
    <property type="match status" value="1"/>
</dbReference>
<protein>
    <submittedName>
        <fullName evidence="1">Uncharacterized protein</fullName>
    </submittedName>
</protein>
<evidence type="ECO:0000313" key="2">
    <source>
        <dbReference type="Proteomes" id="UP000664132"/>
    </source>
</evidence>
<accession>A0A8H7TDH9</accession>
<dbReference type="SUPFAM" id="SSF50998">
    <property type="entry name" value="Quinoprotein alcohol dehydrogenase-like"/>
    <property type="match status" value="1"/>
</dbReference>
<gene>
    <name evidence="1" type="ORF">IFR04_009170</name>
</gene>
<reference evidence="1" key="1">
    <citation type="submission" date="2021-02" db="EMBL/GenBank/DDBJ databases">
        <title>Genome sequence Cadophora malorum strain M34.</title>
        <authorList>
            <person name="Stefanovic E."/>
            <person name="Vu D."/>
            <person name="Scully C."/>
            <person name="Dijksterhuis J."/>
            <person name="Roader J."/>
            <person name="Houbraken J."/>
        </authorList>
    </citation>
    <scope>NUCLEOTIDE SEQUENCE</scope>
    <source>
        <strain evidence="1">M34</strain>
    </source>
</reference>
<keyword evidence="2" id="KW-1185">Reference proteome</keyword>
<organism evidence="1 2">
    <name type="scientific">Cadophora malorum</name>
    <dbReference type="NCBI Taxonomy" id="108018"/>
    <lineage>
        <taxon>Eukaryota</taxon>
        <taxon>Fungi</taxon>
        <taxon>Dikarya</taxon>
        <taxon>Ascomycota</taxon>
        <taxon>Pezizomycotina</taxon>
        <taxon>Leotiomycetes</taxon>
        <taxon>Helotiales</taxon>
        <taxon>Ploettnerulaceae</taxon>
        <taxon>Cadophora</taxon>
    </lineage>
</organism>
<evidence type="ECO:0000313" key="1">
    <source>
        <dbReference type="EMBL" id="KAG4417667.1"/>
    </source>
</evidence>
<dbReference type="EMBL" id="JAFJYH010000148">
    <property type="protein sequence ID" value="KAG4417667.1"/>
    <property type="molecule type" value="Genomic_DNA"/>
</dbReference>
<proteinExistence type="predicted"/>
<sequence length="335" mass="38086">MRPISSVVKPTHLDWTQGPVFDSEIKSGSFNGVDITIITAGKSFYQLDVHLEIIAKHSLSKFVNSDITCHGFHSGVLVFGSEDGQIHILDLKRQKHNSVSFSRQSVSTLSIDENHIMVGSFCGEIGLYDRRGGKIFEYTAKGDSYIHSVSIYDDKVLAADAKTVYLWEIKNLLPSSLTIVALRSKYVLWACLNSSDNNRELCHPTTWTTKRYLVGKTHRPLGKTVFRWCFGLNPPVWERPFRPAIQGNVPMDKRYALKTTASVLKVRNLNNGCFIRNFRFDKGREYILMLWSAQDYVFRVIEPSKVIERATLRIDNENVKPAYFGSVDLRMDDGP</sequence>
<comment type="caution">
    <text evidence="1">The sequence shown here is derived from an EMBL/GenBank/DDBJ whole genome shotgun (WGS) entry which is preliminary data.</text>
</comment>
<dbReference type="Proteomes" id="UP000664132">
    <property type="component" value="Unassembled WGS sequence"/>
</dbReference>
<dbReference type="OrthoDB" id="3547198at2759"/>
<dbReference type="InterPro" id="IPR011047">
    <property type="entry name" value="Quinoprotein_ADH-like_sf"/>
</dbReference>
<dbReference type="InterPro" id="IPR015943">
    <property type="entry name" value="WD40/YVTN_repeat-like_dom_sf"/>
</dbReference>